<name>A0A948WF20_UNCEI</name>
<organism evidence="1 2">
    <name type="scientific">Eiseniibacteriota bacterium</name>
    <dbReference type="NCBI Taxonomy" id="2212470"/>
    <lineage>
        <taxon>Bacteria</taxon>
        <taxon>Candidatus Eiseniibacteriota</taxon>
    </lineage>
</organism>
<accession>A0A948WF20</accession>
<comment type="caution">
    <text evidence="1">The sequence shown here is derived from an EMBL/GenBank/DDBJ whole genome shotgun (WGS) entry which is preliminary data.</text>
</comment>
<reference evidence="1" key="1">
    <citation type="submission" date="2021-05" db="EMBL/GenBank/DDBJ databases">
        <title>Energy efficiency and biological interactions define the core microbiome of deep oligotrophic groundwater.</title>
        <authorList>
            <person name="Mehrshad M."/>
            <person name="Lopez-Fernandez M."/>
            <person name="Bell E."/>
            <person name="Bernier-Latmani R."/>
            <person name="Bertilsson S."/>
            <person name="Dopson M."/>
        </authorList>
    </citation>
    <scope>NUCLEOTIDE SEQUENCE</scope>
    <source>
        <strain evidence="1">Modern_marine.mb.64</strain>
    </source>
</reference>
<evidence type="ECO:0000313" key="1">
    <source>
        <dbReference type="EMBL" id="MBU2693293.1"/>
    </source>
</evidence>
<protein>
    <submittedName>
        <fullName evidence="1">Uncharacterized protein</fullName>
    </submittedName>
</protein>
<evidence type="ECO:0000313" key="2">
    <source>
        <dbReference type="Proteomes" id="UP000777784"/>
    </source>
</evidence>
<proteinExistence type="predicted"/>
<sequence length="202" mass="23712">MKLFKLQQVKSLALVLSPFVIAFLFLGAFSPAMAGSKKIDRQIRVFEKAMDVMLVDSPNWLVQNSEPTYGNYIENHGVVFSFRASLVSRWYGNKSFWRWFGDDEDDDEGSRYHGKELKRQARRYERGKEEIVETMMDLGDIFSNLDENNVLEIKVKLRNAEYFEDNDMRTLKMTLRLGDLRAYTNDKLSEEQLIEKIKIEED</sequence>
<dbReference type="EMBL" id="JAHJDP010000118">
    <property type="protein sequence ID" value="MBU2693293.1"/>
    <property type="molecule type" value="Genomic_DNA"/>
</dbReference>
<dbReference type="AlphaFoldDB" id="A0A948WF20"/>
<gene>
    <name evidence="1" type="ORF">KJ970_20435</name>
</gene>
<dbReference type="Proteomes" id="UP000777784">
    <property type="component" value="Unassembled WGS sequence"/>
</dbReference>